<proteinExistence type="predicted"/>
<evidence type="ECO:0000313" key="2">
    <source>
        <dbReference type="Proteomes" id="UP000473681"/>
    </source>
</evidence>
<name>A0A846JUV4_CLOBO</name>
<comment type="caution">
    <text evidence="1">The sequence shown here is derived from an EMBL/GenBank/DDBJ whole genome shotgun (WGS) entry which is preliminary data.</text>
</comment>
<dbReference type="Gene3D" id="1.10.1740.10">
    <property type="match status" value="1"/>
</dbReference>
<dbReference type="Proteomes" id="UP000473681">
    <property type="component" value="Unassembled WGS sequence"/>
</dbReference>
<dbReference type="NCBIfam" id="TIGR02937">
    <property type="entry name" value="sigma70-ECF"/>
    <property type="match status" value="1"/>
</dbReference>
<dbReference type="RefSeq" id="WP_053342180.1">
    <property type="nucleotide sequence ID" value="NZ_LFPG01000023.1"/>
</dbReference>
<accession>A0A846JUV4</accession>
<dbReference type="SUPFAM" id="SSF88946">
    <property type="entry name" value="Sigma2 domain of RNA polymerase sigma factors"/>
    <property type="match status" value="1"/>
</dbReference>
<evidence type="ECO:0000313" key="1">
    <source>
        <dbReference type="EMBL" id="NFN34721.1"/>
    </source>
</evidence>
<organism evidence="1 2">
    <name type="scientific">Clostridium botulinum</name>
    <dbReference type="NCBI Taxonomy" id="1491"/>
    <lineage>
        <taxon>Bacteria</taxon>
        <taxon>Bacillati</taxon>
        <taxon>Bacillota</taxon>
        <taxon>Clostridia</taxon>
        <taxon>Eubacteriales</taxon>
        <taxon>Clostridiaceae</taxon>
        <taxon>Clostridium</taxon>
    </lineage>
</organism>
<reference evidence="1 2" key="1">
    <citation type="submission" date="2019-04" db="EMBL/GenBank/DDBJ databases">
        <title>Genome sequencing of Clostridium botulinum Groups I-IV and Clostridium butyricum.</title>
        <authorList>
            <person name="Brunt J."/>
            <person name="Van Vliet A.H.M."/>
            <person name="Stringer S.C."/>
            <person name="Carter A.T."/>
            <person name="Peck M.W."/>
        </authorList>
    </citation>
    <scope>NUCLEOTIDE SEQUENCE [LARGE SCALE GENOMIC DNA]</scope>
    <source>
        <strain evidence="1 2">CB-K-33E</strain>
    </source>
</reference>
<dbReference type="InterPro" id="IPR014284">
    <property type="entry name" value="RNA_pol_sigma-70_dom"/>
</dbReference>
<dbReference type="GO" id="GO:0006352">
    <property type="term" value="P:DNA-templated transcription initiation"/>
    <property type="evidence" value="ECO:0007669"/>
    <property type="project" value="InterPro"/>
</dbReference>
<dbReference type="GO" id="GO:0003700">
    <property type="term" value="F:DNA-binding transcription factor activity"/>
    <property type="evidence" value="ECO:0007669"/>
    <property type="project" value="InterPro"/>
</dbReference>
<gene>
    <name evidence="1" type="ORF">FDB51_06130</name>
</gene>
<dbReference type="InterPro" id="IPR013325">
    <property type="entry name" value="RNA_pol_sigma_r2"/>
</dbReference>
<sequence>MDLKYIEMLAKKSKHGDNLSKEKLIEEFRPFIKNLSRKTFIHGYDKYDIENECYKNLFKCLNSYNLEKHRFVAYATNGIKNNLNDLIRKTKNRDNSEGSSTLILSDNLEHTLSNNENLEEMLCNQCDLEILKIAIKNLTEEEQELVNFIFFKNNTIRLYSTLKDMCYSTAAKRKMDVVKKIGRIISDFNKVYMN</sequence>
<dbReference type="AlphaFoldDB" id="A0A846JUV4"/>
<protein>
    <submittedName>
        <fullName evidence="1">Sigma-70 family RNA polymerase sigma factor</fullName>
    </submittedName>
</protein>
<dbReference type="OrthoDB" id="1901170at2"/>
<dbReference type="EMBL" id="SWVK01000006">
    <property type="protein sequence ID" value="NFN34721.1"/>
    <property type="molecule type" value="Genomic_DNA"/>
</dbReference>